<evidence type="ECO:0000313" key="2">
    <source>
        <dbReference type="Proteomes" id="UP000177268"/>
    </source>
</evidence>
<dbReference type="EMBL" id="MFIZ01000032">
    <property type="protein sequence ID" value="OGG11349.1"/>
    <property type="molecule type" value="Genomic_DNA"/>
</dbReference>
<sequence>MPLLQEACFLEVVHSPLLLPEAVTDGAIEAKYADIFSDLELLDESYDFISWENSLPEHILDGISKLPDICWEGNRLGSTLACLNRLIDKTQFFFTGSDTDGMCALVMSHAAQLQDALEQPIHPGTQATIFESVARVVHVSHKEDHGQWGVEFLTSQREEIQQRFESEPYRYQSLSALHALLEYGDAAIAEEVYYFLCKFVLTQRGPVAARTMGELFKEEYRKTKMSNALLYQVLSRYELHVQEATDAWDISRCYDHNRLRAEVIRKNLAAIYKLEQMAPGITRDLQLHNGINIFWRYPPRLLVRLYEHRFDPDYGFFIHFSSPCDHDQAMGVTNWMTQLDRQTDRKFVFLIYEPHSAKDIEEILDELFGRYEHSSQKASFLSFHGHSMSNYFVLSVLDGRRVYLDEWHFPVFGQKMHRILYPEAPVLVYGCLAATKNGFVQNLSRCVRDHVCFGPLKEPEKFTLKGKANPGGEVIIQSATFDGVPASCYRNGQPV</sequence>
<dbReference type="AlphaFoldDB" id="A0A1F5ZFS5"/>
<organism evidence="1 2">
    <name type="scientific">Candidatus Gottesmanbacteria bacterium RBG_13_45_10</name>
    <dbReference type="NCBI Taxonomy" id="1798370"/>
    <lineage>
        <taxon>Bacteria</taxon>
        <taxon>Candidatus Gottesmaniibacteriota</taxon>
    </lineage>
</organism>
<proteinExistence type="predicted"/>
<gene>
    <name evidence="1" type="ORF">A2Z00_04620</name>
</gene>
<accession>A0A1F5ZFS5</accession>
<comment type="caution">
    <text evidence="1">The sequence shown here is derived from an EMBL/GenBank/DDBJ whole genome shotgun (WGS) entry which is preliminary data.</text>
</comment>
<name>A0A1F5ZFS5_9BACT</name>
<protein>
    <submittedName>
        <fullName evidence="1">Uncharacterized protein</fullName>
    </submittedName>
</protein>
<evidence type="ECO:0000313" key="1">
    <source>
        <dbReference type="EMBL" id="OGG11349.1"/>
    </source>
</evidence>
<reference evidence="1 2" key="1">
    <citation type="journal article" date="2016" name="Nat. Commun.">
        <title>Thousands of microbial genomes shed light on interconnected biogeochemical processes in an aquifer system.</title>
        <authorList>
            <person name="Anantharaman K."/>
            <person name="Brown C.T."/>
            <person name="Hug L.A."/>
            <person name="Sharon I."/>
            <person name="Castelle C.J."/>
            <person name="Probst A.J."/>
            <person name="Thomas B.C."/>
            <person name="Singh A."/>
            <person name="Wilkins M.J."/>
            <person name="Karaoz U."/>
            <person name="Brodie E.L."/>
            <person name="Williams K.H."/>
            <person name="Hubbard S.S."/>
            <person name="Banfield J.F."/>
        </authorList>
    </citation>
    <scope>NUCLEOTIDE SEQUENCE [LARGE SCALE GENOMIC DNA]</scope>
</reference>
<dbReference type="Proteomes" id="UP000177268">
    <property type="component" value="Unassembled WGS sequence"/>
</dbReference>